<dbReference type="GeneID" id="111351823"/>
<dbReference type="SUPFAM" id="SSF52540">
    <property type="entry name" value="P-loop containing nucleoside triphosphate hydrolases"/>
    <property type="match status" value="1"/>
</dbReference>
<evidence type="ECO:0000259" key="3">
    <source>
        <dbReference type="Pfam" id="PF00685"/>
    </source>
</evidence>
<accession>A0A9J7E1W1</accession>
<name>A0A9J7E1W1_SPOLT</name>
<dbReference type="InterPro" id="IPR027417">
    <property type="entry name" value="P-loop_NTPase"/>
</dbReference>
<keyword evidence="2" id="KW-0808">Transferase</keyword>
<dbReference type="RefSeq" id="XP_022819759.1">
    <property type="nucleotide sequence ID" value="XM_022963991.1"/>
</dbReference>
<evidence type="ECO:0000313" key="4">
    <source>
        <dbReference type="Proteomes" id="UP000301870"/>
    </source>
</evidence>
<proteinExistence type="inferred from homology"/>
<feature type="domain" description="Sulfotransferase" evidence="3">
    <location>
        <begin position="65"/>
        <end position="343"/>
    </location>
</feature>
<dbReference type="Proteomes" id="UP000301870">
    <property type="component" value="Chromosome 14"/>
</dbReference>
<comment type="similarity">
    <text evidence="1">Belongs to the sulfotransferase 1 family.</text>
</comment>
<dbReference type="KEGG" id="sliu:111351823"/>
<dbReference type="Gene3D" id="3.40.50.300">
    <property type="entry name" value="P-loop containing nucleotide triphosphate hydrolases"/>
    <property type="match status" value="1"/>
</dbReference>
<protein>
    <submittedName>
        <fullName evidence="5">Sulfotransferase 1C4-like</fullName>
    </submittedName>
</protein>
<gene>
    <name evidence="5" type="primary">LOC111351823</name>
</gene>
<dbReference type="AlphaFoldDB" id="A0A9J7E1W1"/>
<dbReference type="PANTHER" id="PTHR11783">
    <property type="entry name" value="SULFOTRANSFERASE SULT"/>
    <property type="match status" value="1"/>
</dbReference>
<reference evidence="5" key="1">
    <citation type="submission" date="2025-08" db="UniProtKB">
        <authorList>
            <consortium name="RefSeq"/>
        </authorList>
    </citation>
    <scope>IDENTIFICATION</scope>
    <source>
        <strain evidence="5">Ishihara</strain>
        <tissue evidence="5">Whole body</tissue>
    </source>
</reference>
<dbReference type="InterPro" id="IPR000863">
    <property type="entry name" value="Sulfotransferase_dom"/>
</dbReference>
<sequence>MGDENNLPYPFEFRDISDEEKSVIDKLHSFPYASELTRLGPKGYIVTKAFKKDAANIYNLPLKSSDIFVTSYQRSGTTWTQELVWLLASDLDYEKALAVPLVDRYSFLEMFMFVPDAGLDSFMNTVSQNTENFNKETMLQIVNWLGTPASRKLAITPSPRFIKSHLPMSLLPPKVLDTAKMVYVARDPRDVAVSFYHHTRLFMLTGFKGTFKEFWQLFYGNLLALTPYFEHVKEAWEKRHDPNMLFLFYEDLSKDLPAAIHRVADFLGKKLDDAQTAALCDHLSIENFKKNKAVNFEEFRALGMLAKDEAFVRKGKTGGWRDYFDEEMTQQAEKWIAENLKDTDLRFPSTN</sequence>
<dbReference type="Pfam" id="PF00685">
    <property type="entry name" value="Sulfotransfer_1"/>
    <property type="match status" value="1"/>
</dbReference>
<evidence type="ECO:0000256" key="2">
    <source>
        <dbReference type="ARBA" id="ARBA00022679"/>
    </source>
</evidence>
<evidence type="ECO:0000256" key="1">
    <source>
        <dbReference type="ARBA" id="ARBA00005771"/>
    </source>
</evidence>
<organism evidence="4 5">
    <name type="scientific">Spodoptera litura</name>
    <name type="common">Asian cotton leafworm</name>
    <dbReference type="NCBI Taxonomy" id="69820"/>
    <lineage>
        <taxon>Eukaryota</taxon>
        <taxon>Metazoa</taxon>
        <taxon>Ecdysozoa</taxon>
        <taxon>Arthropoda</taxon>
        <taxon>Hexapoda</taxon>
        <taxon>Insecta</taxon>
        <taxon>Pterygota</taxon>
        <taxon>Neoptera</taxon>
        <taxon>Endopterygota</taxon>
        <taxon>Lepidoptera</taxon>
        <taxon>Glossata</taxon>
        <taxon>Ditrysia</taxon>
        <taxon>Noctuoidea</taxon>
        <taxon>Noctuidae</taxon>
        <taxon>Amphipyrinae</taxon>
        <taxon>Spodoptera</taxon>
    </lineage>
</organism>
<dbReference type="OrthoDB" id="205623at2759"/>
<dbReference type="GO" id="GO:0008146">
    <property type="term" value="F:sulfotransferase activity"/>
    <property type="evidence" value="ECO:0007669"/>
    <property type="project" value="InterPro"/>
</dbReference>
<evidence type="ECO:0000313" key="5">
    <source>
        <dbReference type="RefSeq" id="XP_022819759.1"/>
    </source>
</evidence>
<keyword evidence="4" id="KW-1185">Reference proteome</keyword>